<dbReference type="GO" id="GO:0006950">
    <property type="term" value="P:response to stress"/>
    <property type="evidence" value="ECO:0007669"/>
    <property type="project" value="TreeGrafter"/>
</dbReference>
<evidence type="ECO:0000259" key="1">
    <source>
        <dbReference type="PROSITE" id="PS50995"/>
    </source>
</evidence>
<dbReference type="RefSeq" id="WP_009197162.1">
    <property type="nucleotide sequence ID" value="NZ_AODQ01000147.1"/>
</dbReference>
<dbReference type="PATRIC" id="fig|1279009.4.peg.3828"/>
<reference evidence="2 3" key="1">
    <citation type="journal article" date="2013" name="Genome Announc.">
        <title>Draft Genome Sequence of Cesiribacter andamanensis Strain AMV16T, Isolated from a Soil Sample from a Mud Volcano in the Andaman Islands, India.</title>
        <authorList>
            <person name="Shivaji S."/>
            <person name="Ara S."/>
            <person name="Begum Z."/>
            <person name="Srinivas T.N."/>
            <person name="Singh A."/>
            <person name="Kumar Pinnaka A."/>
        </authorList>
    </citation>
    <scope>NUCLEOTIDE SEQUENCE [LARGE SCALE GENOMIC DNA]</scope>
    <source>
        <strain evidence="2 3">AMV16</strain>
    </source>
</reference>
<dbReference type="InterPro" id="IPR000835">
    <property type="entry name" value="HTH_MarR-typ"/>
</dbReference>
<dbReference type="OrthoDB" id="763883at2"/>
<dbReference type="Pfam" id="PF12802">
    <property type="entry name" value="MarR_2"/>
    <property type="match status" value="1"/>
</dbReference>
<accession>M7NGX7</accession>
<feature type="domain" description="HTH marR-type" evidence="1">
    <location>
        <begin position="1"/>
        <end position="149"/>
    </location>
</feature>
<dbReference type="STRING" id="1279009.ADICEAN_03783"/>
<dbReference type="SUPFAM" id="SSF46785">
    <property type="entry name" value="Winged helix' DNA-binding domain"/>
    <property type="match status" value="1"/>
</dbReference>
<dbReference type="eggNOG" id="COG1846">
    <property type="taxonomic scope" value="Bacteria"/>
</dbReference>
<dbReference type="AlphaFoldDB" id="M7NGX7"/>
<evidence type="ECO:0000313" key="3">
    <source>
        <dbReference type="Proteomes" id="UP000011910"/>
    </source>
</evidence>
<dbReference type="InterPro" id="IPR036390">
    <property type="entry name" value="WH_DNA-bd_sf"/>
</dbReference>
<proteinExistence type="predicted"/>
<dbReference type="SMART" id="SM00347">
    <property type="entry name" value="HTH_MARR"/>
    <property type="match status" value="1"/>
</dbReference>
<dbReference type="PROSITE" id="PS50995">
    <property type="entry name" value="HTH_MARR_2"/>
    <property type="match status" value="1"/>
</dbReference>
<dbReference type="InterPro" id="IPR039422">
    <property type="entry name" value="MarR/SlyA-like"/>
</dbReference>
<evidence type="ECO:0000313" key="2">
    <source>
        <dbReference type="EMBL" id="EMR01095.1"/>
    </source>
</evidence>
<comment type="caution">
    <text evidence="2">The sequence shown here is derived from an EMBL/GenBank/DDBJ whole genome shotgun (WGS) entry which is preliminary data.</text>
</comment>
<dbReference type="InterPro" id="IPR036388">
    <property type="entry name" value="WH-like_DNA-bd_sf"/>
</dbReference>
<gene>
    <name evidence="2" type="ORF">ADICEAN_03783</name>
</gene>
<dbReference type="PANTHER" id="PTHR33164">
    <property type="entry name" value="TRANSCRIPTIONAL REGULATOR, MARR FAMILY"/>
    <property type="match status" value="1"/>
</dbReference>
<dbReference type="Gene3D" id="1.10.10.10">
    <property type="entry name" value="Winged helix-like DNA-binding domain superfamily/Winged helix DNA-binding domain"/>
    <property type="match status" value="1"/>
</dbReference>
<dbReference type="Proteomes" id="UP000011910">
    <property type="component" value="Unassembled WGS sequence"/>
</dbReference>
<keyword evidence="3" id="KW-1185">Reference proteome</keyword>
<dbReference type="GO" id="GO:0003700">
    <property type="term" value="F:DNA-binding transcription factor activity"/>
    <property type="evidence" value="ECO:0007669"/>
    <property type="project" value="InterPro"/>
</dbReference>
<protein>
    <submittedName>
        <fullName evidence="2">Transcriptional repressor MprA</fullName>
    </submittedName>
</protein>
<name>M7NGX7_9BACT</name>
<dbReference type="EMBL" id="AODQ01000147">
    <property type="protein sequence ID" value="EMR01095.1"/>
    <property type="molecule type" value="Genomic_DNA"/>
</dbReference>
<organism evidence="2 3">
    <name type="scientific">Cesiribacter andamanensis AMV16</name>
    <dbReference type="NCBI Taxonomy" id="1279009"/>
    <lineage>
        <taxon>Bacteria</taxon>
        <taxon>Pseudomonadati</taxon>
        <taxon>Bacteroidota</taxon>
        <taxon>Cytophagia</taxon>
        <taxon>Cytophagales</taxon>
        <taxon>Cesiribacteraceae</taxon>
        <taxon>Cesiribacter</taxon>
    </lineage>
</organism>
<sequence length="152" mass="17919">MKIEDEIHQKHFRNEHQKAAVNLIYTHSWLTTRIKQFLSRFDITMQQFNVLRILRGQHPGSISTSVIRDRMLDHNSDASRIVDRLHRQGLVDKEPCPSDRRLVDVRISDKGMKLLTSIDQQHEQIDNFLGKLSEQDAQELNRLLDKIRDLEV</sequence>
<dbReference type="PANTHER" id="PTHR33164:SF101">
    <property type="entry name" value="TRANSCRIPTIONAL REPRESSOR MPRA"/>
    <property type="match status" value="1"/>
</dbReference>
<dbReference type="PRINTS" id="PR00598">
    <property type="entry name" value="HTHMARR"/>
</dbReference>